<dbReference type="Pfam" id="PF26639">
    <property type="entry name" value="Het-6_barrel"/>
    <property type="match status" value="1"/>
</dbReference>
<evidence type="ECO:0000313" key="4">
    <source>
        <dbReference type="Proteomes" id="UP000799424"/>
    </source>
</evidence>
<keyword evidence="4" id="KW-1185">Reference proteome</keyword>
<name>A0A6A6ZUB5_9PLEO</name>
<gene>
    <name evidence="3" type="ORF">CC86DRAFT_354501</name>
</gene>
<sequence>MANAALYQNLPLPSPAAKSRPCIRLLKMDWDDTTLRTTLKVFSLSQCPAYKALSYTWGDPENPRRWNCNGVDILVTENLARALMYFTFDYVGQWLWIDAICINQSDAALREREHQVSIMRDIYSGADEVLVWLGPAILGENMDLLCIALREYAIWMRLYVQLLGVTEVDLGLIGRTATDLALQSRPFSGMESQALTELLRQPYWNRVWIIQELCVPKEVRIHIDLSSIVWEDFKWSLIMLERCMPHEYRGLEANLRALLDLRRGYHETNSGSQRRLSDLLPLFRWSQASDKLDKIYSLLGLVTEEDRGFVPIKYKVPLRKCYTPIMFALLKQTGDLSPLLHCGAPGFVHSRTTQPSWVVDWAYDASHLPRPRWHLRETNVTHAKAAMTRAVYLRYHASSTSECPPPKLRHGSILTLVGMTAAWIIEVGPAMELHHLPLRPEDFVRTFAPTPPLSWDVYVAQQYWKNVWATLTTLSFADLLLFPLNCYRKGAALDILLASSRLVRASGTQLRYEEDHLRCLFLTLMNGVEDYEFLQLRIVGGFLSDAPQQMANEFRAFENSLRWNLPFQLTNLIFRKTVLHSIHICCLGLSYENHRGALPLLGTFIAFLSFFLTWLMIYPSIIIPITQIMSPLGLYMSTKSLGQPANPKLIDMVPQSMLGSRVARTGNGLVALVPHATQVGDRIALLKGGRCPFVVRPWGRKWKLVGDAYVDG</sequence>
<protein>
    <submittedName>
        <fullName evidence="3">HET-domain-containing protein</fullName>
    </submittedName>
</protein>
<evidence type="ECO:0000259" key="2">
    <source>
        <dbReference type="Pfam" id="PF06985"/>
    </source>
</evidence>
<keyword evidence="1" id="KW-1133">Transmembrane helix</keyword>
<evidence type="ECO:0000313" key="3">
    <source>
        <dbReference type="EMBL" id="KAF2824443.1"/>
    </source>
</evidence>
<dbReference type="InterPro" id="IPR052895">
    <property type="entry name" value="HetReg/Transcr_Mod"/>
</dbReference>
<feature type="transmembrane region" description="Helical" evidence="1">
    <location>
        <begin position="596"/>
        <end position="617"/>
    </location>
</feature>
<dbReference type="PANTHER" id="PTHR24148:SF64">
    <property type="entry name" value="HETEROKARYON INCOMPATIBILITY DOMAIN-CONTAINING PROTEIN"/>
    <property type="match status" value="1"/>
</dbReference>
<keyword evidence="1" id="KW-0812">Transmembrane</keyword>
<accession>A0A6A6ZUB5</accession>
<dbReference type="Proteomes" id="UP000799424">
    <property type="component" value="Unassembled WGS sequence"/>
</dbReference>
<evidence type="ECO:0000256" key="1">
    <source>
        <dbReference type="SAM" id="Phobius"/>
    </source>
</evidence>
<feature type="domain" description="Heterokaryon incompatibility" evidence="2">
    <location>
        <begin position="50"/>
        <end position="212"/>
    </location>
</feature>
<keyword evidence="1" id="KW-0472">Membrane</keyword>
<organism evidence="3 4">
    <name type="scientific">Ophiobolus disseminans</name>
    <dbReference type="NCBI Taxonomy" id="1469910"/>
    <lineage>
        <taxon>Eukaryota</taxon>
        <taxon>Fungi</taxon>
        <taxon>Dikarya</taxon>
        <taxon>Ascomycota</taxon>
        <taxon>Pezizomycotina</taxon>
        <taxon>Dothideomycetes</taxon>
        <taxon>Pleosporomycetidae</taxon>
        <taxon>Pleosporales</taxon>
        <taxon>Pleosporineae</taxon>
        <taxon>Phaeosphaeriaceae</taxon>
        <taxon>Ophiobolus</taxon>
    </lineage>
</organism>
<dbReference type="Pfam" id="PF06985">
    <property type="entry name" value="HET"/>
    <property type="match status" value="1"/>
</dbReference>
<dbReference type="OrthoDB" id="5386682at2759"/>
<feature type="non-terminal residue" evidence="3">
    <location>
        <position position="712"/>
    </location>
</feature>
<dbReference type="AlphaFoldDB" id="A0A6A6ZUB5"/>
<dbReference type="EMBL" id="MU006230">
    <property type="protein sequence ID" value="KAF2824443.1"/>
    <property type="molecule type" value="Genomic_DNA"/>
</dbReference>
<proteinExistence type="predicted"/>
<reference evidence="3" key="1">
    <citation type="journal article" date="2020" name="Stud. Mycol.">
        <title>101 Dothideomycetes genomes: a test case for predicting lifestyles and emergence of pathogens.</title>
        <authorList>
            <person name="Haridas S."/>
            <person name="Albert R."/>
            <person name="Binder M."/>
            <person name="Bloem J."/>
            <person name="Labutti K."/>
            <person name="Salamov A."/>
            <person name="Andreopoulos B."/>
            <person name="Baker S."/>
            <person name="Barry K."/>
            <person name="Bills G."/>
            <person name="Bluhm B."/>
            <person name="Cannon C."/>
            <person name="Castanera R."/>
            <person name="Culley D."/>
            <person name="Daum C."/>
            <person name="Ezra D."/>
            <person name="Gonzalez J."/>
            <person name="Henrissat B."/>
            <person name="Kuo A."/>
            <person name="Liang C."/>
            <person name="Lipzen A."/>
            <person name="Lutzoni F."/>
            <person name="Magnuson J."/>
            <person name="Mondo S."/>
            <person name="Nolan M."/>
            <person name="Ohm R."/>
            <person name="Pangilinan J."/>
            <person name="Park H.-J."/>
            <person name="Ramirez L."/>
            <person name="Alfaro M."/>
            <person name="Sun H."/>
            <person name="Tritt A."/>
            <person name="Yoshinaga Y."/>
            <person name="Zwiers L.-H."/>
            <person name="Turgeon B."/>
            <person name="Goodwin S."/>
            <person name="Spatafora J."/>
            <person name="Crous P."/>
            <person name="Grigoriev I."/>
        </authorList>
    </citation>
    <scope>NUCLEOTIDE SEQUENCE</scope>
    <source>
        <strain evidence="3">CBS 113818</strain>
    </source>
</reference>
<dbReference type="PANTHER" id="PTHR24148">
    <property type="entry name" value="ANKYRIN REPEAT DOMAIN-CONTAINING PROTEIN 39 HOMOLOG-RELATED"/>
    <property type="match status" value="1"/>
</dbReference>
<dbReference type="InterPro" id="IPR010730">
    <property type="entry name" value="HET"/>
</dbReference>